<feature type="compositionally biased region" description="Basic and acidic residues" evidence="1">
    <location>
        <begin position="18"/>
        <end position="28"/>
    </location>
</feature>
<feature type="region of interest" description="Disordered" evidence="1">
    <location>
        <begin position="1"/>
        <end position="40"/>
    </location>
</feature>
<feature type="non-terminal residue" evidence="2">
    <location>
        <position position="40"/>
    </location>
</feature>
<accession>A0A6J4IZR5</accession>
<evidence type="ECO:0000313" key="2">
    <source>
        <dbReference type="EMBL" id="CAA9266373.1"/>
    </source>
</evidence>
<name>A0A6J4IZR5_9BACT</name>
<dbReference type="EMBL" id="CADCTA010000107">
    <property type="protein sequence ID" value="CAA9266373.1"/>
    <property type="molecule type" value="Genomic_DNA"/>
</dbReference>
<sequence length="40" mass="4304">GIRAAGSRAAAQAIRWGHRADRDRERSRAAACGAANLRRT</sequence>
<evidence type="ECO:0000256" key="1">
    <source>
        <dbReference type="SAM" id="MobiDB-lite"/>
    </source>
</evidence>
<protein>
    <submittedName>
        <fullName evidence="2">Uncharacterized protein</fullName>
    </submittedName>
</protein>
<feature type="compositionally biased region" description="Low complexity" evidence="1">
    <location>
        <begin position="1"/>
        <end position="15"/>
    </location>
</feature>
<feature type="non-terminal residue" evidence="2">
    <location>
        <position position="1"/>
    </location>
</feature>
<dbReference type="AlphaFoldDB" id="A0A6J4IZR5"/>
<organism evidence="2">
    <name type="scientific">uncultured Chthoniobacterales bacterium</name>
    <dbReference type="NCBI Taxonomy" id="1836801"/>
    <lineage>
        <taxon>Bacteria</taxon>
        <taxon>Pseudomonadati</taxon>
        <taxon>Verrucomicrobiota</taxon>
        <taxon>Spartobacteria</taxon>
        <taxon>Chthoniobacterales</taxon>
        <taxon>environmental samples</taxon>
    </lineage>
</organism>
<reference evidence="2" key="1">
    <citation type="submission" date="2020-02" db="EMBL/GenBank/DDBJ databases">
        <authorList>
            <person name="Meier V. D."/>
        </authorList>
    </citation>
    <scope>NUCLEOTIDE SEQUENCE</scope>
    <source>
        <strain evidence="2">AVDCRST_MAG42</strain>
    </source>
</reference>
<gene>
    <name evidence="2" type="ORF">AVDCRST_MAG42-3215</name>
</gene>
<proteinExistence type="predicted"/>